<dbReference type="STRING" id="27349.A0A0L6UXS4"/>
<evidence type="ECO:0000313" key="3">
    <source>
        <dbReference type="Proteomes" id="UP000037035"/>
    </source>
</evidence>
<dbReference type="EMBL" id="LAVV01008487">
    <property type="protein sequence ID" value="KNZ52675.1"/>
    <property type="molecule type" value="Genomic_DNA"/>
</dbReference>
<protein>
    <submittedName>
        <fullName evidence="2">Uncharacterized protein</fullName>
    </submittedName>
</protein>
<dbReference type="VEuPathDB" id="FungiDB:VP01_3487g1"/>
<keyword evidence="3" id="KW-1185">Reference proteome</keyword>
<dbReference type="OrthoDB" id="2019644at2759"/>
<gene>
    <name evidence="2" type="ORF">VP01_3487g1</name>
</gene>
<accession>A0A0L6UXS4</accession>
<dbReference type="Proteomes" id="UP000037035">
    <property type="component" value="Unassembled WGS sequence"/>
</dbReference>
<name>A0A0L6UXS4_9BASI</name>
<evidence type="ECO:0000313" key="2">
    <source>
        <dbReference type="EMBL" id="KNZ52675.1"/>
    </source>
</evidence>
<organism evidence="2 3">
    <name type="scientific">Puccinia sorghi</name>
    <dbReference type="NCBI Taxonomy" id="27349"/>
    <lineage>
        <taxon>Eukaryota</taxon>
        <taxon>Fungi</taxon>
        <taxon>Dikarya</taxon>
        <taxon>Basidiomycota</taxon>
        <taxon>Pucciniomycotina</taxon>
        <taxon>Pucciniomycetes</taxon>
        <taxon>Pucciniales</taxon>
        <taxon>Pucciniaceae</taxon>
        <taxon>Puccinia</taxon>
    </lineage>
</organism>
<reference evidence="2 3" key="1">
    <citation type="submission" date="2015-08" db="EMBL/GenBank/DDBJ databases">
        <title>Next Generation Sequencing and Analysis of the Genome of Puccinia sorghi L Schw, the Causal Agent of Maize Common Rust.</title>
        <authorList>
            <person name="Rochi L."/>
            <person name="Burguener G."/>
            <person name="Darino M."/>
            <person name="Turjanski A."/>
            <person name="Kreff E."/>
            <person name="Dieguez M.J."/>
            <person name="Sacco F."/>
        </authorList>
    </citation>
    <scope>NUCLEOTIDE SEQUENCE [LARGE SCALE GENOMIC DNA]</scope>
    <source>
        <strain evidence="2 3">RO10H11247</strain>
    </source>
</reference>
<comment type="caution">
    <text evidence="2">The sequence shown here is derived from an EMBL/GenBank/DDBJ whole genome shotgun (WGS) entry which is preliminary data.</text>
</comment>
<evidence type="ECO:0000256" key="1">
    <source>
        <dbReference type="SAM" id="MobiDB-lite"/>
    </source>
</evidence>
<feature type="region of interest" description="Disordered" evidence="1">
    <location>
        <begin position="121"/>
        <end position="143"/>
    </location>
</feature>
<dbReference type="AlphaFoldDB" id="A0A0L6UXS4"/>
<sequence>MGQNSFAWKNKTTIEHRALNFFATLHFDNSVSNVTFMEYVTSPHVEHLILADNKHIFLLDLLGIHVAFLIRVASSQTGAEKLIDAKLLVQLGQCNYLRSSPQSLYAAVAVTELWWLHPQEPATDESQRPGGCSDVQHIPKGPS</sequence>
<proteinExistence type="predicted"/>